<comment type="caution">
    <text evidence="1">The sequence shown here is derived from an EMBL/GenBank/DDBJ whole genome shotgun (WGS) entry which is preliminary data.</text>
</comment>
<dbReference type="EMBL" id="PXYV01000019">
    <property type="protein sequence ID" value="PSR22313.1"/>
    <property type="molecule type" value="Genomic_DNA"/>
</dbReference>
<sequence>MAPVIYALIGPSGSGKSHRASLVAVDKGVDTIIDDGLLIHHGRIEAGRSAKREATRMAAVKRAIFEDPDHRAEVIAGLKTINPDSILVLGTSEHMIDRILAALNLDAAPRHVIRIEEIASPDERRIAHYVRRTEGKHVIPAPTMEVRKSFSGYLVDPLRFIFRKKGLQVEVEKSIVRPTYSGLGRFYIADRVLSSMAVHAVGEIPEIDRVLRVMIQSTVDGIIIQLDVILKSPRHAFNTLRLVQQQVRQEIETMTSLNVLAVQVEARRMAWDE</sequence>
<dbReference type="AlphaFoldDB" id="A0A2T2WJA5"/>
<evidence type="ECO:0008006" key="3">
    <source>
        <dbReference type="Google" id="ProtNLM"/>
    </source>
</evidence>
<gene>
    <name evidence="1" type="ORF">C7B45_07330</name>
</gene>
<organism evidence="1 2">
    <name type="scientific">Sulfobacillus acidophilus</name>
    <dbReference type="NCBI Taxonomy" id="53633"/>
    <lineage>
        <taxon>Bacteria</taxon>
        <taxon>Bacillati</taxon>
        <taxon>Bacillota</taxon>
        <taxon>Clostridia</taxon>
        <taxon>Eubacteriales</taxon>
        <taxon>Clostridiales Family XVII. Incertae Sedis</taxon>
        <taxon>Sulfobacillus</taxon>
    </lineage>
</organism>
<dbReference type="Proteomes" id="UP000241848">
    <property type="component" value="Unassembled WGS sequence"/>
</dbReference>
<dbReference type="SUPFAM" id="SSF52540">
    <property type="entry name" value="P-loop containing nucleoside triphosphate hydrolases"/>
    <property type="match status" value="1"/>
</dbReference>
<name>A0A2T2WJA5_9FIRM</name>
<protein>
    <recommendedName>
        <fullName evidence="3">Asp23/Gls24 family envelope stress response protein</fullName>
    </recommendedName>
</protein>
<proteinExistence type="predicted"/>
<evidence type="ECO:0000313" key="2">
    <source>
        <dbReference type="Proteomes" id="UP000241848"/>
    </source>
</evidence>
<evidence type="ECO:0000313" key="1">
    <source>
        <dbReference type="EMBL" id="PSR22313.1"/>
    </source>
</evidence>
<dbReference type="InterPro" id="IPR027417">
    <property type="entry name" value="P-loop_NTPase"/>
</dbReference>
<reference evidence="1 2" key="1">
    <citation type="journal article" date="2014" name="BMC Genomics">
        <title>Comparison of environmental and isolate Sulfobacillus genomes reveals diverse carbon, sulfur, nitrogen, and hydrogen metabolisms.</title>
        <authorList>
            <person name="Justice N.B."/>
            <person name="Norman A."/>
            <person name="Brown C.T."/>
            <person name="Singh A."/>
            <person name="Thomas B.C."/>
            <person name="Banfield J.F."/>
        </authorList>
    </citation>
    <scope>NUCLEOTIDE SEQUENCE [LARGE SCALE GENOMIC DNA]</scope>
    <source>
        <strain evidence="1">AMDSBA3</strain>
    </source>
</reference>
<accession>A0A2T2WJA5</accession>